<evidence type="ECO:0000256" key="3">
    <source>
        <dbReference type="ARBA" id="ARBA00010617"/>
    </source>
</evidence>
<evidence type="ECO:0000256" key="8">
    <source>
        <dbReference type="ARBA" id="ARBA00023033"/>
    </source>
</evidence>
<keyword evidence="4 9" id="KW-0349">Heme</keyword>
<dbReference type="CDD" id="cd11065">
    <property type="entry name" value="CYP64-like"/>
    <property type="match status" value="1"/>
</dbReference>
<keyword evidence="7 9" id="KW-0408">Iron</keyword>
<dbReference type="EMBL" id="KQ085986">
    <property type="protein sequence ID" value="KLO12046.1"/>
    <property type="molecule type" value="Genomic_DNA"/>
</dbReference>
<dbReference type="PRINTS" id="PR00463">
    <property type="entry name" value="EP450I"/>
</dbReference>
<dbReference type="GO" id="GO:0005506">
    <property type="term" value="F:iron ion binding"/>
    <property type="evidence" value="ECO:0007669"/>
    <property type="project" value="InterPro"/>
</dbReference>
<name>A0A0H2S567_9AGAM</name>
<sequence length="557" mass="63150">MLEHWHVPTVISLLNFHTCSLDVLAIISVSVAVWLLRTCKGTRGDTLARHPLPPGKCAKLYEREFARSSDNSKGPKPLPFVGNFHQLPKEDFHLTYGDWAKSYGPIIYFHVFGRQFVVLNTMDVVNDLLVKRSATYSTRPHLVMAGELVGRDQNSVLFLKYGQRLKEVRRVMDLWIGKNNLSSNYPVSLSVNRKLLLSLLEKPDRGLEHIKFAVGSLMLKLTYGIDCATEGDPYIMLVDKMTRITSEASAPGRWLCDSFPILAKVPSWMPFAGFKRWAAEAHEFIEKAIHAPYEFTRSSVLQGKAPDSWLASMMLDADGNTVSGRTAENLWIAASAIYVGTIDTTVSVVNTFLLMMTRHPEIQRKAQLRIDAVIGEDRLPVLEDRESLPYIDNIIKETLRFITVVPIIPHCADKDDIYMGHRIPEGTYVMANMWSIMHDPNLFKEPGEFRPERFEDSPDRPAEPDFSRAAFGFGRRICPGYHFSMASLFMYMASILATFDILPVKNELGEDELPPVKFLDGHIRMPHPFKFRAVPRNDRKAALIQEANLTNVDVNKL</sequence>
<dbReference type="PROSITE" id="PS00086">
    <property type="entry name" value="CYTOCHROME_P450"/>
    <property type="match status" value="1"/>
</dbReference>
<reference evidence="12 13" key="1">
    <citation type="submission" date="2015-04" db="EMBL/GenBank/DDBJ databases">
        <title>Complete genome sequence of Schizopora paradoxa KUC8140, a cosmopolitan wood degrader in East Asia.</title>
        <authorList>
            <consortium name="DOE Joint Genome Institute"/>
            <person name="Min B."/>
            <person name="Park H."/>
            <person name="Jang Y."/>
            <person name="Kim J.-J."/>
            <person name="Kim K.H."/>
            <person name="Pangilinan J."/>
            <person name="Lipzen A."/>
            <person name="Riley R."/>
            <person name="Grigoriev I.V."/>
            <person name="Spatafora J.W."/>
            <person name="Choi I.-G."/>
        </authorList>
    </citation>
    <scope>NUCLEOTIDE SEQUENCE [LARGE SCALE GENOMIC DNA]</scope>
    <source>
        <strain evidence="12 13">KUC8140</strain>
    </source>
</reference>
<organism evidence="12 13">
    <name type="scientific">Schizopora paradoxa</name>
    <dbReference type="NCBI Taxonomy" id="27342"/>
    <lineage>
        <taxon>Eukaryota</taxon>
        <taxon>Fungi</taxon>
        <taxon>Dikarya</taxon>
        <taxon>Basidiomycota</taxon>
        <taxon>Agaricomycotina</taxon>
        <taxon>Agaricomycetes</taxon>
        <taxon>Hymenochaetales</taxon>
        <taxon>Schizoporaceae</taxon>
        <taxon>Schizopora</taxon>
    </lineage>
</organism>
<dbReference type="AlphaFoldDB" id="A0A0H2S567"/>
<dbReference type="GO" id="GO:0016705">
    <property type="term" value="F:oxidoreductase activity, acting on paired donors, with incorporation or reduction of molecular oxygen"/>
    <property type="evidence" value="ECO:0007669"/>
    <property type="project" value="InterPro"/>
</dbReference>
<keyword evidence="11" id="KW-0472">Membrane</keyword>
<dbReference type="InterPro" id="IPR036396">
    <property type="entry name" value="Cyt_P450_sf"/>
</dbReference>
<evidence type="ECO:0000256" key="9">
    <source>
        <dbReference type="PIRSR" id="PIRSR602401-1"/>
    </source>
</evidence>
<keyword evidence="8 10" id="KW-0503">Monooxygenase</keyword>
<feature type="transmembrane region" description="Helical" evidence="11">
    <location>
        <begin position="12"/>
        <end position="36"/>
    </location>
</feature>
<dbReference type="InterPro" id="IPR002401">
    <property type="entry name" value="Cyt_P450_E_grp-I"/>
</dbReference>
<dbReference type="PANTHER" id="PTHR46300">
    <property type="entry name" value="P450, PUTATIVE (EUROFUNG)-RELATED-RELATED"/>
    <property type="match status" value="1"/>
</dbReference>
<comment type="pathway">
    <text evidence="2">Secondary metabolite biosynthesis.</text>
</comment>
<keyword evidence="13" id="KW-1185">Reference proteome</keyword>
<evidence type="ECO:0000313" key="13">
    <source>
        <dbReference type="Proteomes" id="UP000053477"/>
    </source>
</evidence>
<evidence type="ECO:0000256" key="6">
    <source>
        <dbReference type="ARBA" id="ARBA00023002"/>
    </source>
</evidence>
<dbReference type="Gene3D" id="1.10.630.10">
    <property type="entry name" value="Cytochrome P450"/>
    <property type="match status" value="1"/>
</dbReference>
<keyword evidence="11" id="KW-0812">Transmembrane</keyword>
<evidence type="ECO:0000256" key="7">
    <source>
        <dbReference type="ARBA" id="ARBA00023004"/>
    </source>
</evidence>
<gene>
    <name evidence="12" type="ORF">SCHPADRAFT_941538</name>
</gene>
<dbReference type="Pfam" id="PF00067">
    <property type="entry name" value="p450"/>
    <property type="match status" value="1"/>
</dbReference>
<evidence type="ECO:0000313" key="12">
    <source>
        <dbReference type="EMBL" id="KLO12046.1"/>
    </source>
</evidence>
<keyword evidence="6 10" id="KW-0560">Oxidoreductase</keyword>
<evidence type="ECO:0000256" key="1">
    <source>
        <dbReference type="ARBA" id="ARBA00001971"/>
    </source>
</evidence>
<proteinExistence type="inferred from homology"/>
<dbReference type="GO" id="GO:0020037">
    <property type="term" value="F:heme binding"/>
    <property type="evidence" value="ECO:0007669"/>
    <property type="project" value="InterPro"/>
</dbReference>
<dbReference type="OrthoDB" id="2789670at2759"/>
<evidence type="ECO:0000256" key="11">
    <source>
        <dbReference type="SAM" id="Phobius"/>
    </source>
</evidence>
<dbReference type="PANTHER" id="PTHR46300:SF7">
    <property type="entry name" value="P450, PUTATIVE (EUROFUNG)-RELATED"/>
    <property type="match status" value="1"/>
</dbReference>
<evidence type="ECO:0000256" key="10">
    <source>
        <dbReference type="RuleBase" id="RU000461"/>
    </source>
</evidence>
<dbReference type="InterPro" id="IPR050364">
    <property type="entry name" value="Cytochrome_P450_fung"/>
</dbReference>
<evidence type="ECO:0000256" key="2">
    <source>
        <dbReference type="ARBA" id="ARBA00005179"/>
    </source>
</evidence>
<keyword evidence="11" id="KW-1133">Transmembrane helix</keyword>
<comment type="similarity">
    <text evidence="3 10">Belongs to the cytochrome P450 family.</text>
</comment>
<comment type="cofactor">
    <cofactor evidence="1 9">
        <name>heme</name>
        <dbReference type="ChEBI" id="CHEBI:30413"/>
    </cofactor>
</comment>
<keyword evidence="5 9" id="KW-0479">Metal-binding</keyword>
<dbReference type="InParanoid" id="A0A0H2S567"/>
<protein>
    <submittedName>
        <fullName evidence="12">Cytochrome P450</fullName>
    </submittedName>
</protein>
<feature type="binding site" description="axial binding residue" evidence="9">
    <location>
        <position position="478"/>
    </location>
    <ligand>
        <name>heme</name>
        <dbReference type="ChEBI" id="CHEBI:30413"/>
    </ligand>
    <ligandPart>
        <name>Fe</name>
        <dbReference type="ChEBI" id="CHEBI:18248"/>
    </ligandPart>
</feature>
<dbReference type="STRING" id="27342.A0A0H2S567"/>
<dbReference type="InterPro" id="IPR001128">
    <property type="entry name" value="Cyt_P450"/>
</dbReference>
<dbReference type="InterPro" id="IPR017972">
    <property type="entry name" value="Cyt_P450_CS"/>
</dbReference>
<dbReference type="SUPFAM" id="SSF48264">
    <property type="entry name" value="Cytochrome P450"/>
    <property type="match status" value="1"/>
</dbReference>
<evidence type="ECO:0000256" key="4">
    <source>
        <dbReference type="ARBA" id="ARBA00022617"/>
    </source>
</evidence>
<accession>A0A0H2S567</accession>
<dbReference type="GO" id="GO:0004497">
    <property type="term" value="F:monooxygenase activity"/>
    <property type="evidence" value="ECO:0007669"/>
    <property type="project" value="UniProtKB-KW"/>
</dbReference>
<evidence type="ECO:0000256" key="5">
    <source>
        <dbReference type="ARBA" id="ARBA00022723"/>
    </source>
</evidence>
<dbReference type="Proteomes" id="UP000053477">
    <property type="component" value="Unassembled WGS sequence"/>
</dbReference>